<reference evidence="8 10" key="3">
    <citation type="submission" date="2015-07" db="EMBL/GenBank/DDBJ databases">
        <title>Physiological, transcriptional responses and genome re-sequencing of acid resistant extremely thermoacidophilic Metallosphaera sedula SARC-M1.</title>
        <authorList>
            <person name="Ai C."/>
            <person name="McCarthy S."/>
            <person name="Eckrich V."/>
            <person name="Rudrappa D."/>
            <person name="Qiu G."/>
            <person name="Blum P."/>
        </authorList>
    </citation>
    <scope>NUCLEOTIDE SEQUENCE [LARGE SCALE GENOMIC DNA]</scope>
    <source>
        <strain evidence="8 10">SARC-M1</strain>
    </source>
</reference>
<dbReference type="EMBL" id="CP012172">
    <property type="protein sequence ID" value="AKV75229.1"/>
    <property type="molecule type" value="Genomic_DNA"/>
</dbReference>
<dbReference type="Proteomes" id="UP000029084">
    <property type="component" value="Chromosome"/>
</dbReference>
<dbReference type="Gene3D" id="3.30.110.40">
    <property type="entry name" value="TusA-like domain"/>
    <property type="match status" value="1"/>
</dbReference>
<dbReference type="EMBL" id="CP012176">
    <property type="protein sequence ID" value="AKV84198.1"/>
    <property type="molecule type" value="Genomic_DNA"/>
</dbReference>
<accession>A0A088E3H7</accession>
<dbReference type="EMBL" id="CP012173">
    <property type="protein sequence ID" value="AKV77467.1"/>
    <property type="molecule type" value="Genomic_DNA"/>
</dbReference>
<dbReference type="Proteomes" id="UP000062398">
    <property type="component" value="Chromosome"/>
</dbReference>
<feature type="domain" description="UPF0033" evidence="2">
    <location>
        <begin position="10"/>
        <end position="79"/>
    </location>
</feature>
<reference evidence="3 9" key="1">
    <citation type="journal article" date="2014" name="J. Bacteriol.">
        <title>Role of an Archaeal PitA Transporter in the Copper and Arsenic Resistance of Metallosphaera sedula, an Extreme Thermoacidophile.</title>
        <authorList>
            <person name="McCarthy S."/>
            <person name="Ai C."/>
            <person name="Wheaton G."/>
            <person name="Tevatia R."/>
            <person name="Eckrich V."/>
            <person name="Kelly R."/>
            <person name="Blum P."/>
        </authorList>
    </citation>
    <scope>NUCLEOTIDE SEQUENCE [LARGE SCALE GENOMIC DNA]</scope>
    <source>
        <strain evidence="3 9">CuR1</strain>
    </source>
</reference>
<evidence type="ECO:0000256" key="1">
    <source>
        <dbReference type="ARBA" id="ARBA00008984"/>
    </source>
</evidence>
<dbReference type="Proteomes" id="UP000062475">
    <property type="component" value="Chromosome"/>
</dbReference>
<dbReference type="OMA" id="TGQSCAG"/>
<dbReference type="EMBL" id="CP012175">
    <property type="protein sequence ID" value="AKV81963.1"/>
    <property type="molecule type" value="Genomic_DNA"/>
</dbReference>
<gene>
    <name evidence="3" type="ORF">HA72_0354</name>
    <name evidence="4" type="ORF">MsedA_0367</name>
    <name evidence="5" type="ORF">MsedB_0367</name>
    <name evidence="6" type="ORF">MsedC_0366</name>
    <name evidence="7" type="ORF">MsedD_0367</name>
    <name evidence="8" type="ORF">MsedE_0367</name>
</gene>
<protein>
    <submittedName>
        <fullName evidence="4">Response regulator SirA</fullName>
    </submittedName>
    <submittedName>
        <fullName evidence="3">SirA family protein</fullName>
    </submittedName>
</protein>
<dbReference type="CDD" id="cd00291">
    <property type="entry name" value="SirA_YedF_YeeD"/>
    <property type="match status" value="1"/>
</dbReference>
<evidence type="ECO:0000313" key="4">
    <source>
        <dbReference type="EMBL" id="AKV75229.1"/>
    </source>
</evidence>
<dbReference type="Proteomes" id="UP000068832">
    <property type="component" value="Chromosome"/>
</dbReference>
<evidence type="ECO:0000313" key="3">
    <source>
        <dbReference type="EMBL" id="AIM26518.1"/>
    </source>
</evidence>
<dbReference type="EMBL" id="CP008822">
    <property type="protein sequence ID" value="AIM26518.1"/>
    <property type="molecule type" value="Genomic_DNA"/>
</dbReference>
<dbReference type="InterPro" id="IPR036868">
    <property type="entry name" value="TusA-like_sf"/>
</dbReference>
<evidence type="ECO:0000313" key="13">
    <source>
        <dbReference type="Proteomes" id="UP000062475"/>
    </source>
</evidence>
<evidence type="ECO:0000313" key="8">
    <source>
        <dbReference type="EMBL" id="AKV84198.1"/>
    </source>
</evidence>
<reference evidence="11 12" key="2">
    <citation type="journal article" date="2015" name="Genome Announc.">
        <title>Complete Genome Sequences of Evolved Arsenate-Resistant Metallosphaera sedula Strains.</title>
        <authorList>
            <person name="Ai C."/>
            <person name="McCarthy S."/>
            <person name="Schackwitz W."/>
            <person name="Martin J."/>
            <person name="Lipzen A."/>
            <person name="Blum P."/>
        </authorList>
    </citation>
    <scope>NUCLEOTIDE SEQUENCE [LARGE SCALE GENOMIC DNA]</scope>
    <source>
        <strain evidence="6 12">ARS120-1</strain>
        <strain evidence="7 11">ARS120-2</strain>
        <strain evidence="4 14">ARS50-1</strain>
        <strain evidence="5 13">ARS50-2</strain>
    </source>
</reference>
<sequence length="79" mass="8431">MIKMSLKIYKKLDLTGQSCAGPLGELSGVLEEISPGEAVEAILGDEATKKDVVAFVTKKGYKVVSEKNEGGKFTLVITK</sequence>
<evidence type="ECO:0000313" key="11">
    <source>
        <dbReference type="Proteomes" id="UP000061362"/>
    </source>
</evidence>
<evidence type="ECO:0000313" key="6">
    <source>
        <dbReference type="EMBL" id="AKV79718.1"/>
    </source>
</evidence>
<dbReference type="InterPro" id="IPR001455">
    <property type="entry name" value="TusA-like"/>
</dbReference>
<comment type="similarity">
    <text evidence="1">Belongs to the sulfur carrier protein TusA family.</text>
</comment>
<dbReference type="Proteomes" id="UP000061362">
    <property type="component" value="Chromosome"/>
</dbReference>
<evidence type="ECO:0000313" key="14">
    <source>
        <dbReference type="Proteomes" id="UP000068832"/>
    </source>
</evidence>
<evidence type="ECO:0000259" key="2">
    <source>
        <dbReference type="Pfam" id="PF01206"/>
    </source>
</evidence>
<evidence type="ECO:0000313" key="12">
    <source>
        <dbReference type="Proteomes" id="UP000062398"/>
    </source>
</evidence>
<dbReference type="PANTHER" id="PTHR33279:SF6">
    <property type="entry name" value="SULFUR CARRIER PROTEIN YEDF-RELATED"/>
    <property type="match status" value="1"/>
</dbReference>
<dbReference type="PANTHER" id="PTHR33279">
    <property type="entry name" value="SULFUR CARRIER PROTEIN YEDF-RELATED"/>
    <property type="match status" value="1"/>
</dbReference>
<dbReference type="PATRIC" id="fig|43687.5.peg.365"/>
<dbReference type="SUPFAM" id="SSF64307">
    <property type="entry name" value="SirA-like"/>
    <property type="match status" value="1"/>
</dbReference>
<proteinExistence type="inferred from homology"/>
<dbReference type="Proteomes" id="UP000056255">
    <property type="component" value="Chromosome"/>
</dbReference>
<dbReference type="Pfam" id="PF01206">
    <property type="entry name" value="TusA"/>
    <property type="match status" value="1"/>
</dbReference>
<evidence type="ECO:0000313" key="9">
    <source>
        <dbReference type="Proteomes" id="UP000029084"/>
    </source>
</evidence>
<evidence type="ECO:0000313" key="10">
    <source>
        <dbReference type="Proteomes" id="UP000056255"/>
    </source>
</evidence>
<name>A0A088E3H7_9CREN</name>
<dbReference type="AlphaFoldDB" id="A0A088E3H7"/>
<evidence type="ECO:0000313" key="5">
    <source>
        <dbReference type="EMBL" id="AKV77467.1"/>
    </source>
</evidence>
<organism evidence="3 9">
    <name type="scientific">Metallosphaera sedula</name>
    <dbReference type="NCBI Taxonomy" id="43687"/>
    <lineage>
        <taxon>Archaea</taxon>
        <taxon>Thermoproteota</taxon>
        <taxon>Thermoprotei</taxon>
        <taxon>Sulfolobales</taxon>
        <taxon>Sulfolobaceae</taxon>
        <taxon>Metallosphaera</taxon>
    </lineage>
</organism>
<dbReference type="EMBL" id="CP012174">
    <property type="protein sequence ID" value="AKV79718.1"/>
    <property type="molecule type" value="Genomic_DNA"/>
</dbReference>
<evidence type="ECO:0000313" key="7">
    <source>
        <dbReference type="EMBL" id="AKV81963.1"/>
    </source>
</evidence>